<evidence type="ECO:0000259" key="1">
    <source>
        <dbReference type="Pfam" id="PF06054"/>
    </source>
</evidence>
<proteinExistence type="predicted"/>
<evidence type="ECO:0000313" key="4">
    <source>
        <dbReference type="Proteomes" id="UP000006983"/>
    </source>
</evidence>
<sequence>MKEGVVLIAKNPEGKLVSALETELNREETYCCPGCQGRVLLRQGQVMCPHFAHKSLQDCQFFSENESAQHLSLKAALYKSLVNHGEKVRIEKVLSEMGQIADLFVGDSLALEVQCSRLSQQRLRERTRAYQQAGYEVRWLLGEDLWLGRRLTDLQRDFFYFTAKIGFHLWELDWKKEEIRLKYLIYEDIFGKVYYLTKTWPLTENLMTVLRYPYQAEKVETYQVTQRKKVSHVIQRELMGKNPRWMRRQEEAYLKGMNLLCLSDQDFFPQVRFPESRQGFVQIRQSLEGFEKLFKKYYRKRHFSYRQTLYPPTFYAKIEKNRHN</sequence>
<dbReference type="InterPro" id="IPR021176">
    <property type="entry name" value="Competence-induced_CoiA"/>
</dbReference>
<dbReference type="AlphaFoldDB" id="J7TWQ8"/>
<feature type="domain" description="Competence protein CoiA-like N-terminal" evidence="2">
    <location>
        <begin position="23"/>
        <end position="62"/>
    </location>
</feature>
<dbReference type="Pfam" id="PF25164">
    <property type="entry name" value="CoiA_N"/>
    <property type="match status" value="1"/>
</dbReference>
<protein>
    <submittedName>
        <fullName evidence="3">Putative competence protein/transcription factor</fullName>
    </submittedName>
</protein>
<dbReference type="PIRSF" id="PIRSF007487">
    <property type="entry name" value="Competence-induced_CoiA_bac"/>
    <property type="match status" value="1"/>
</dbReference>
<comment type="caution">
    <text evidence="3">The sequence shown here is derived from an EMBL/GenBank/DDBJ whole genome shotgun (WGS) entry which is preliminary data.</text>
</comment>
<gene>
    <name evidence="3" type="ORF">RSSL_02144</name>
</gene>
<organism evidence="3 4">
    <name type="scientific">Streptococcus salivarius K12</name>
    <dbReference type="NCBI Taxonomy" id="1200793"/>
    <lineage>
        <taxon>Bacteria</taxon>
        <taxon>Bacillati</taxon>
        <taxon>Bacillota</taxon>
        <taxon>Bacilli</taxon>
        <taxon>Lactobacillales</taxon>
        <taxon>Streptococcaceae</taxon>
        <taxon>Streptococcus</taxon>
    </lineage>
</organism>
<reference evidence="3 4" key="1">
    <citation type="journal article" date="2012" name="J. Bacteriol.">
        <title>Genome Sequence of the Lantibiotic Bacteriocin Producer Streptococcus salivarius Strain K12.</title>
        <authorList>
            <person name="Barretto C."/>
            <person name="Alvarez-Martin P."/>
            <person name="Foata F."/>
            <person name="Renault P."/>
            <person name="Berger B."/>
        </authorList>
    </citation>
    <scope>NUCLEOTIDE SEQUENCE [LARGE SCALE GENOMIC DNA]</scope>
    <source>
        <strain evidence="3 4">K12</strain>
    </source>
</reference>
<dbReference type="EMBL" id="ALIF01000001">
    <property type="protein sequence ID" value="EJO16508.1"/>
    <property type="molecule type" value="Genomic_DNA"/>
</dbReference>
<feature type="domain" description="Competence protein CoiA nuclease-like" evidence="1">
    <location>
        <begin position="66"/>
        <end position="186"/>
    </location>
</feature>
<name>J7TWQ8_STRSL</name>
<evidence type="ECO:0000259" key="2">
    <source>
        <dbReference type="Pfam" id="PF25164"/>
    </source>
</evidence>
<dbReference type="Proteomes" id="UP000006983">
    <property type="component" value="Unassembled WGS sequence"/>
</dbReference>
<keyword evidence="4" id="KW-1185">Reference proteome</keyword>
<accession>J7TWQ8</accession>
<evidence type="ECO:0000313" key="3">
    <source>
        <dbReference type="EMBL" id="EJO16508.1"/>
    </source>
</evidence>
<dbReference type="InterPro" id="IPR057253">
    <property type="entry name" value="CoiA-like_N"/>
</dbReference>
<dbReference type="PATRIC" id="fig|1200793.3.peg.408"/>
<dbReference type="Pfam" id="PF06054">
    <property type="entry name" value="CoiA_nuc"/>
    <property type="match status" value="1"/>
</dbReference>
<dbReference type="InterPro" id="IPR010330">
    <property type="entry name" value="CoiA_nuc"/>
</dbReference>